<dbReference type="RefSeq" id="WP_231639944.1">
    <property type="nucleotide sequence ID" value="NZ_CP130472.1"/>
</dbReference>
<sequence>MTTFPLTPTPFAHAAQTVPPRPSDAVEPTAPGPGPGPQHDEPSGEDGTPWTMVVHLGEGHSTTGLLKVLSVLHSRRVAVSHVQYVQCPNTSAVMILECSPSVATLETVRRSVANAVPVVSVSLHAAPPRDGVRRRRTRHRTHS</sequence>
<protein>
    <recommendedName>
        <fullName evidence="4">ACT domain-containing protein</fullName>
    </recommendedName>
</protein>
<evidence type="ECO:0000313" key="3">
    <source>
        <dbReference type="Proteomes" id="UP001235874"/>
    </source>
</evidence>
<keyword evidence="3" id="KW-1185">Reference proteome</keyword>
<organism evidence="2 3">
    <name type="scientific">Micromonospora profundi</name>
    <dbReference type="NCBI Taxonomy" id="1420889"/>
    <lineage>
        <taxon>Bacteria</taxon>
        <taxon>Bacillati</taxon>
        <taxon>Actinomycetota</taxon>
        <taxon>Actinomycetes</taxon>
        <taxon>Micromonosporales</taxon>
        <taxon>Micromonosporaceae</taxon>
        <taxon>Micromonospora</taxon>
    </lineage>
</organism>
<accession>A0AAJ6L4U1</accession>
<gene>
    <name evidence="2" type="ORF">Q3V37_12540</name>
</gene>
<dbReference type="EMBL" id="CP130472">
    <property type="protein sequence ID" value="WLS47981.1"/>
    <property type="molecule type" value="Genomic_DNA"/>
</dbReference>
<dbReference type="KEGG" id="mprn:Q3V37_12540"/>
<evidence type="ECO:0008006" key="4">
    <source>
        <dbReference type="Google" id="ProtNLM"/>
    </source>
</evidence>
<dbReference type="Proteomes" id="UP001235874">
    <property type="component" value="Chromosome"/>
</dbReference>
<evidence type="ECO:0000256" key="1">
    <source>
        <dbReference type="SAM" id="MobiDB-lite"/>
    </source>
</evidence>
<evidence type="ECO:0000313" key="2">
    <source>
        <dbReference type="EMBL" id="WLS47981.1"/>
    </source>
</evidence>
<dbReference type="AlphaFoldDB" id="A0AAJ6L4U1"/>
<proteinExistence type="predicted"/>
<name>A0AAJ6L4U1_9ACTN</name>
<feature type="region of interest" description="Disordered" evidence="1">
    <location>
        <begin position="1"/>
        <end position="51"/>
    </location>
</feature>
<reference evidence="2 3" key="1">
    <citation type="submission" date="2023-07" db="EMBL/GenBank/DDBJ databases">
        <title>Micromonospora profundi TRM 95458 converts glycerol to a new osmotic compound.</title>
        <authorList>
            <person name="Lu D."/>
        </authorList>
    </citation>
    <scope>NUCLEOTIDE SEQUENCE [LARGE SCALE GENOMIC DNA]</scope>
    <source>
        <strain evidence="2 3">TRM95458</strain>
    </source>
</reference>